<sequence>MTIANDRAPSLAKLLKDGSAAEHTAAEGSSFIGELLAGRVNERGYADYLARLRRVYEALEQAGRALGGDPVVATVLDADLERLDAIDADLAHWGAGDANSPATDAYVARLQTCHDHPVRFVAHHYTRYLGDLSGGRAIGAIVRREFGLGDGPGAEFYRFEAIDKPKPYKDAYRRRLDALPLDAAGRQEALGEVKRAFALNGGLFAELSADLPRYRR</sequence>
<evidence type="ECO:0000256" key="1">
    <source>
        <dbReference type="ARBA" id="ARBA00022617"/>
    </source>
</evidence>
<dbReference type="Gene3D" id="1.20.910.10">
    <property type="entry name" value="Heme oxygenase-like"/>
    <property type="match status" value="1"/>
</dbReference>
<organism evidence="4 5">
    <name type="scientific">Aeromicrobium halocynthiae</name>
    <dbReference type="NCBI Taxonomy" id="560557"/>
    <lineage>
        <taxon>Bacteria</taxon>
        <taxon>Bacillati</taxon>
        <taxon>Actinomycetota</taxon>
        <taxon>Actinomycetes</taxon>
        <taxon>Propionibacteriales</taxon>
        <taxon>Nocardioidaceae</taxon>
        <taxon>Aeromicrobium</taxon>
    </lineage>
</organism>
<accession>A0ABP5HIQ6</accession>
<reference evidence="5" key="1">
    <citation type="journal article" date="2019" name="Int. J. Syst. Evol. Microbiol.">
        <title>The Global Catalogue of Microorganisms (GCM) 10K type strain sequencing project: providing services to taxonomists for standard genome sequencing and annotation.</title>
        <authorList>
            <consortium name="The Broad Institute Genomics Platform"/>
            <consortium name="The Broad Institute Genome Sequencing Center for Infectious Disease"/>
            <person name="Wu L."/>
            <person name="Ma J."/>
        </authorList>
    </citation>
    <scope>NUCLEOTIDE SEQUENCE [LARGE SCALE GENOMIC DNA]</scope>
    <source>
        <strain evidence="5">JCM 15749</strain>
    </source>
</reference>
<dbReference type="SUPFAM" id="SSF48613">
    <property type="entry name" value="Heme oxygenase-like"/>
    <property type="match status" value="1"/>
</dbReference>
<proteinExistence type="predicted"/>
<evidence type="ECO:0000256" key="2">
    <source>
        <dbReference type="ARBA" id="ARBA00022723"/>
    </source>
</evidence>
<comment type="caution">
    <text evidence="4">The sequence shown here is derived from an EMBL/GenBank/DDBJ whole genome shotgun (WGS) entry which is preliminary data.</text>
</comment>
<dbReference type="PANTHER" id="PTHR10720:SF0">
    <property type="entry name" value="HEME OXYGENASE"/>
    <property type="match status" value="1"/>
</dbReference>
<dbReference type="Pfam" id="PF01126">
    <property type="entry name" value="Heme_oxygenase"/>
    <property type="match status" value="1"/>
</dbReference>
<name>A0ABP5HIQ6_9ACTN</name>
<dbReference type="RefSeq" id="WP_344325912.1">
    <property type="nucleotide sequence ID" value="NZ_BAAAPY010000003.1"/>
</dbReference>
<dbReference type="InterPro" id="IPR002051">
    <property type="entry name" value="Haem_Oase"/>
</dbReference>
<dbReference type="CDD" id="cd19165">
    <property type="entry name" value="HemeO"/>
    <property type="match status" value="1"/>
</dbReference>
<evidence type="ECO:0000313" key="4">
    <source>
        <dbReference type="EMBL" id="GAA2074804.1"/>
    </source>
</evidence>
<evidence type="ECO:0000256" key="3">
    <source>
        <dbReference type="ARBA" id="ARBA00023004"/>
    </source>
</evidence>
<dbReference type="InterPro" id="IPR016084">
    <property type="entry name" value="Haem_Oase-like_multi-hlx"/>
</dbReference>
<dbReference type="InterPro" id="IPR016053">
    <property type="entry name" value="Haem_Oase-like"/>
</dbReference>
<gene>
    <name evidence="4" type="ORF">GCM10009821_12140</name>
</gene>
<dbReference type="PIRSF" id="PIRSF000343">
    <property type="entry name" value="Haem_Oase"/>
    <property type="match status" value="1"/>
</dbReference>
<evidence type="ECO:0000313" key="5">
    <source>
        <dbReference type="Proteomes" id="UP001501480"/>
    </source>
</evidence>
<dbReference type="EMBL" id="BAAAPY010000003">
    <property type="protein sequence ID" value="GAA2074804.1"/>
    <property type="molecule type" value="Genomic_DNA"/>
</dbReference>
<dbReference type="Proteomes" id="UP001501480">
    <property type="component" value="Unassembled WGS sequence"/>
</dbReference>
<dbReference type="PRINTS" id="PR00088">
    <property type="entry name" value="HAEMOXYGNASE"/>
</dbReference>
<keyword evidence="1" id="KW-0349">Heme</keyword>
<keyword evidence="3" id="KW-0408">Iron</keyword>
<dbReference type="PANTHER" id="PTHR10720">
    <property type="entry name" value="HEME OXYGENASE"/>
    <property type="match status" value="1"/>
</dbReference>
<keyword evidence="2" id="KW-0479">Metal-binding</keyword>
<keyword evidence="5" id="KW-1185">Reference proteome</keyword>
<protein>
    <submittedName>
        <fullName evidence="4">Biliverdin-producing heme oxygenase</fullName>
    </submittedName>
</protein>